<dbReference type="GO" id="GO:0005634">
    <property type="term" value="C:nucleus"/>
    <property type="evidence" value="ECO:0007669"/>
    <property type="project" value="UniProtKB-SubCell"/>
</dbReference>
<evidence type="ECO:0000259" key="3">
    <source>
        <dbReference type="Pfam" id="PF02309"/>
    </source>
</evidence>
<feature type="compositionally biased region" description="Low complexity" evidence="2">
    <location>
        <begin position="121"/>
        <end position="131"/>
    </location>
</feature>
<dbReference type="Gene3D" id="3.10.20.90">
    <property type="entry name" value="Phosphatidylinositol 3-kinase Catalytic Subunit, Chain A, domain 1"/>
    <property type="match status" value="1"/>
</dbReference>
<dbReference type="GO" id="GO:0009734">
    <property type="term" value="P:auxin-activated signaling pathway"/>
    <property type="evidence" value="ECO:0007669"/>
    <property type="project" value="UniProtKB-UniRule"/>
</dbReference>
<dbReference type="EMBL" id="JBDFQZ010000007">
    <property type="protein sequence ID" value="KAK9705824.1"/>
    <property type="molecule type" value="Genomic_DNA"/>
</dbReference>
<feature type="domain" description="AUX/IAA" evidence="3">
    <location>
        <begin position="69"/>
        <end position="193"/>
    </location>
</feature>
<keyword evidence="1" id="KW-0805">Transcription regulation</keyword>
<feature type="compositionally biased region" description="Acidic residues" evidence="2">
    <location>
        <begin position="132"/>
        <end position="143"/>
    </location>
</feature>
<comment type="similarity">
    <text evidence="1">Belongs to the Aux/IAA family.</text>
</comment>
<keyword evidence="5" id="KW-1185">Reference proteome</keyword>
<dbReference type="Pfam" id="PF02309">
    <property type="entry name" value="AUX_IAA"/>
    <property type="match status" value="1"/>
</dbReference>
<comment type="subcellular location">
    <subcellularLocation>
        <location evidence="1">Nucleus</location>
    </subcellularLocation>
</comment>
<evidence type="ECO:0000256" key="2">
    <source>
        <dbReference type="SAM" id="MobiDB-lite"/>
    </source>
</evidence>
<dbReference type="GO" id="GO:0006355">
    <property type="term" value="P:regulation of DNA-templated transcription"/>
    <property type="evidence" value="ECO:0007669"/>
    <property type="project" value="InterPro"/>
</dbReference>
<evidence type="ECO:0000313" key="5">
    <source>
        <dbReference type="Proteomes" id="UP001443914"/>
    </source>
</evidence>
<gene>
    <name evidence="4" type="ORF">RND81_07G084700</name>
</gene>
<evidence type="ECO:0000256" key="1">
    <source>
        <dbReference type="RuleBase" id="RU004549"/>
    </source>
</evidence>
<accession>A0AAW1JN68</accession>
<dbReference type="PANTHER" id="PTHR31734:SF7">
    <property type="entry name" value="AUXIN-RESPONSIVE PROTEIN IAA33"/>
    <property type="match status" value="1"/>
</dbReference>
<comment type="caution">
    <text evidence="4">The sequence shown here is derived from an EMBL/GenBank/DDBJ whole genome shotgun (WGS) entry which is preliminary data.</text>
</comment>
<keyword evidence="1" id="KW-0539">Nucleus</keyword>
<proteinExistence type="inferred from homology"/>
<dbReference type="Proteomes" id="UP001443914">
    <property type="component" value="Unassembled WGS sequence"/>
</dbReference>
<reference evidence="4" key="1">
    <citation type="submission" date="2024-03" db="EMBL/GenBank/DDBJ databases">
        <title>WGS assembly of Saponaria officinalis var. Norfolk2.</title>
        <authorList>
            <person name="Jenkins J."/>
            <person name="Shu S."/>
            <person name="Grimwood J."/>
            <person name="Barry K."/>
            <person name="Goodstein D."/>
            <person name="Schmutz J."/>
            <person name="Leebens-Mack J."/>
            <person name="Osbourn A."/>
        </authorList>
    </citation>
    <scope>NUCLEOTIDE SEQUENCE [LARGE SCALE GENOMIC DNA]</scope>
    <source>
        <strain evidence="4">JIC</strain>
    </source>
</reference>
<protein>
    <recommendedName>
        <fullName evidence="1">Auxin-responsive protein</fullName>
    </recommendedName>
</protein>
<sequence length="207" mass="23848">MNNNNNNNNNMIHDIQRQETLKRRWHDNFYTRLLLTNNNNPTSSSSSSSSFIAHPHRQRIEDGVDLVHNIIPSVTVVLEGRSICHRINLHSHASYHSLAIALRQMFANTFNFDQLHDNHNNIINNNKNNDSNDNDNDNYDENNGEGKMVQQIDISNAIPGHVVAYEDLENDLLLAGDLHWKDFVRVAKRIRIVPAKSRLRNVRSAKQ</sequence>
<comment type="function">
    <text evidence="1">Aux/IAA proteins are short-lived transcriptional factors that function as repressors of early auxin response genes at low auxin concentrations.</text>
</comment>
<keyword evidence="1" id="KW-0804">Transcription</keyword>
<name>A0AAW1JN68_SAPOF</name>
<keyword evidence="1" id="KW-0927">Auxin signaling pathway</keyword>
<evidence type="ECO:0000313" key="4">
    <source>
        <dbReference type="EMBL" id="KAK9705824.1"/>
    </source>
</evidence>
<keyword evidence="1" id="KW-0678">Repressor</keyword>
<feature type="region of interest" description="Disordered" evidence="2">
    <location>
        <begin position="121"/>
        <end position="144"/>
    </location>
</feature>
<dbReference type="AlphaFoldDB" id="A0AAW1JN68"/>
<comment type="subunit">
    <text evidence="1">Homodimers and heterodimers.</text>
</comment>
<dbReference type="InterPro" id="IPR003311">
    <property type="entry name" value="AUX_IAA"/>
</dbReference>
<organism evidence="4 5">
    <name type="scientific">Saponaria officinalis</name>
    <name type="common">Common soapwort</name>
    <name type="synonym">Lychnis saponaria</name>
    <dbReference type="NCBI Taxonomy" id="3572"/>
    <lineage>
        <taxon>Eukaryota</taxon>
        <taxon>Viridiplantae</taxon>
        <taxon>Streptophyta</taxon>
        <taxon>Embryophyta</taxon>
        <taxon>Tracheophyta</taxon>
        <taxon>Spermatophyta</taxon>
        <taxon>Magnoliopsida</taxon>
        <taxon>eudicotyledons</taxon>
        <taxon>Gunneridae</taxon>
        <taxon>Pentapetalae</taxon>
        <taxon>Caryophyllales</taxon>
        <taxon>Caryophyllaceae</taxon>
        <taxon>Caryophylleae</taxon>
        <taxon>Saponaria</taxon>
    </lineage>
</organism>
<dbReference type="PANTHER" id="PTHR31734">
    <property type="entry name" value="AUXIN-RESPONSIVE PROTEIN IAA17"/>
    <property type="match status" value="1"/>
</dbReference>
<dbReference type="InterPro" id="IPR033389">
    <property type="entry name" value="AUX/IAA_dom"/>
</dbReference>